<organism evidence="1 2">
    <name type="scientific">Pleurodeles waltl</name>
    <name type="common">Iberian ribbed newt</name>
    <dbReference type="NCBI Taxonomy" id="8319"/>
    <lineage>
        <taxon>Eukaryota</taxon>
        <taxon>Metazoa</taxon>
        <taxon>Chordata</taxon>
        <taxon>Craniata</taxon>
        <taxon>Vertebrata</taxon>
        <taxon>Euteleostomi</taxon>
        <taxon>Amphibia</taxon>
        <taxon>Batrachia</taxon>
        <taxon>Caudata</taxon>
        <taxon>Salamandroidea</taxon>
        <taxon>Salamandridae</taxon>
        <taxon>Pleurodelinae</taxon>
        <taxon>Pleurodeles</taxon>
    </lineage>
</organism>
<protein>
    <submittedName>
        <fullName evidence="1">Uncharacterized protein</fullName>
    </submittedName>
</protein>
<dbReference type="Proteomes" id="UP001066276">
    <property type="component" value="Chromosome 6"/>
</dbReference>
<keyword evidence="2" id="KW-1185">Reference proteome</keyword>
<dbReference type="EMBL" id="JANPWB010000010">
    <property type="protein sequence ID" value="KAJ1146462.1"/>
    <property type="molecule type" value="Genomic_DNA"/>
</dbReference>
<accession>A0AAV7R431</accession>
<sequence>MLTTMPCGRGRHGAASVQRCRGCTWSSRTSWPQRLTAAAFWRVLASVKLGTFHVLPYQTRCCGLAVTLKYSVVLAPGRSPAPPRTRRAGAVVGREGSKVHVTAPQLCSLGDRAHVTLLGLGARERLLVRSCRECRIPGNVFIFSDAPSAASRTSLACPFSGKVQRKVSECKLLLVNQRLKAASPAQPPGSLSMAHLHIPQYNPKQDGYICTFCS</sequence>
<dbReference type="AlphaFoldDB" id="A0AAV7R431"/>
<reference evidence="1" key="1">
    <citation type="journal article" date="2022" name="bioRxiv">
        <title>Sequencing and chromosome-scale assembly of the giantPleurodeles waltlgenome.</title>
        <authorList>
            <person name="Brown T."/>
            <person name="Elewa A."/>
            <person name="Iarovenko S."/>
            <person name="Subramanian E."/>
            <person name="Araus A.J."/>
            <person name="Petzold A."/>
            <person name="Susuki M."/>
            <person name="Suzuki K.-i.T."/>
            <person name="Hayashi T."/>
            <person name="Toyoda A."/>
            <person name="Oliveira C."/>
            <person name="Osipova E."/>
            <person name="Leigh N.D."/>
            <person name="Simon A."/>
            <person name="Yun M.H."/>
        </authorList>
    </citation>
    <scope>NUCLEOTIDE SEQUENCE</scope>
    <source>
        <strain evidence="1">20211129_DDA</strain>
        <tissue evidence="1">Liver</tissue>
    </source>
</reference>
<name>A0AAV7R431_PLEWA</name>
<evidence type="ECO:0000313" key="2">
    <source>
        <dbReference type="Proteomes" id="UP001066276"/>
    </source>
</evidence>
<proteinExistence type="predicted"/>
<gene>
    <name evidence="1" type="ORF">NDU88_012735</name>
</gene>
<evidence type="ECO:0000313" key="1">
    <source>
        <dbReference type="EMBL" id="KAJ1146462.1"/>
    </source>
</evidence>
<comment type="caution">
    <text evidence="1">The sequence shown here is derived from an EMBL/GenBank/DDBJ whole genome shotgun (WGS) entry which is preliminary data.</text>
</comment>